<dbReference type="InterPro" id="IPR001451">
    <property type="entry name" value="Hexapep"/>
</dbReference>
<dbReference type="EMBL" id="SSDS01000091">
    <property type="protein sequence ID" value="TXG75955.1"/>
    <property type="molecule type" value="Genomic_DNA"/>
</dbReference>
<dbReference type="PANTHER" id="PTHR23416:SF23">
    <property type="entry name" value="ACETYLTRANSFERASE C18B11.09C-RELATED"/>
    <property type="match status" value="1"/>
</dbReference>
<gene>
    <name evidence="3" type="primary">wcaF</name>
    <name evidence="3" type="ORF">E6Q11_05800</name>
</gene>
<accession>A0A5C7J361</accession>
<dbReference type="SUPFAM" id="SSF51161">
    <property type="entry name" value="Trimeric LpxA-like enzymes"/>
    <property type="match status" value="1"/>
</dbReference>
<dbReference type="PROSITE" id="PS51257">
    <property type="entry name" value="PROKAR_LIPOPROTEIN"/>
    <property type="match status" value="1"/>
</dbReference>
<sequence length="185" mass="20583">MQQLDKFELPSGFRGRSGAWCQLWWIVQACLFSTSPQFMYAWRRLLLRAFGATIGKGVIIRASARITYPWKLTIGDHAWIGDHVDLYTLGKISIGAHAVVSQRSYLCTGSHDPASRKFQIFTKPIVVEEGAWIGADVFVGPGVTIGRNSLIGARSSLFSDTEADFVYFGSPARKIRSRIFYAESG</sequence>
<dbReference type="Pfam" id="PF00132">
    <property type="entry name" value="Hexapep"/>
    <property type="match status" value="1"/>
</dbReference>
<keyword evidence="2 3" id="KW-0808">Transferase</keyword>
<dbReference type="NCBIfam" id="NF007797">
    <property type="entry name" value="PRK10502.1"/>
    <property type="match status" value="1"/>
</dbReference>
<dbReference type="PANTHER" id="PTHR23416">
    <property type="entry name" value="SIALIC ACID SYNTHASE-RELATED"/>
    <property type="match status" value="1"/>
</dbReference>
<proteinExistence type="inferred from homology"/>
<comment type="similarity">
    <text evidence="1">Belongs to the transferase hexapeptide repeat family.</text>
</comment>
<comment type="caution">
    <text evidence="3">The sequence shown here is derived from an EMBL/GenBank/DDBJ whole genome shotgun (WGS) entry which is preliminary data.</text>
</comment>
<evidence type="ECO:0000313" key="4">
    <source>
        <dbReference type="Proteomes" id="UP000321026"/>
    </source>
</evidence>
<reference evidence="3 4" key="1">
    <citation type="submission" date="2018-09" db="EMBL/GenBank/DDBJ databases">
        <title>Metagenome Assembled Genomes from an Advanced Water Purification Facility.</title>
        <authorList>
            <person name="Stamps B.W."/>
            <person name="Spear J.R."/>
        </authorList>
    </citation>
    <scope>NUCLEOTIDE SEQUENCE [LARGE SCALE GENOMIC DNA]</scope>
    <source>
        <strain evidence="3">Bin_63_2</strain>
    </source>
</reference>
<dbReference type="AlphaFoldDB" id="A0A5C7J361"/>
<dbReference type="Gene3D" id="2.160.10.10">
    <property type="entry name" value="Hexapeptide repeat proteins"/>
    <property type="match status" value="1"/>
</dbReference>
<dbReference type="InterPro" id="IPR051159">
    <property type="entry name" value="Hexapeptide_acetyltransf"/>
</dbReference>
<name>A0A5C7J361_9BACT</name>
<dbReference type="InterPro" id="IPR011004">
    <property type="entry name" value="Trimer_LpxA-like_sf"/>
</dbReference>
<dbReference type="Proteomes" id="UP000321026">
    <property type="component" value="Unassembled WGS sequence"/>
</dbReference>
<dbReference type="GO" id="GO:0008374">
    <property type="term" value="F:O-acyltransferase activity"/>
    <property type="evidence" value="ECO:0007669"/>
    <property type="project" value="TreeGrafter"/>
</dbReference>
<dbReference type="GO" id="GO:0005829">
    <property type="term" value="C:cytosol"/>
    <property type="evidence" value="ECO:0007669"/>
    <property type="project" value="TreeGrafter"/>
</dbReference>
<evidence type="ECO:0000256" key="1">
    <source>
        <dbReference type="ARBA" id="ARBA00007274"/>
    </source>
</evidence>
<dbReference type="CDD" id="cd05825">
    <property type="entry name" value="LbH_wcaF_like"/>
    <property type="match status" value="1"/>
</dbReference>
<evidence type="ECO:0000313" key="3">
    <source>
        <dbReference type="EMBL" id="TXG75955.1"/>
    </source>
</evidence>
<evidence type="ECO:0000256" key="2">
    <source>
        <dbReference type="ARBA" id="ARBA00022679"/>
    </source>
</evidence>
<organism evidence="3 4">
    <name type="scientific">Candidatus Dojkabacteria bacterium</name>
    <dbReference type="NCBI Taxonomy" id="2099670"/>
    <lineage>
        <taxon>Bacteria</taxon>
        <taxon>Candidatus Dojkabacteria</taxon>
    </lineage>
</organism>
<protein>
    <submittedName>
        <fullName evidence="3">Colanic acid biosynthesis acetyltransferase WcaF</fullName>
    </submittedName>
</protein>